<evidence type="ECO:0000256" key="7">
    <source>
        <dbReference type="ARBA" id="ARBA00022679"/>
    </source>
</evidence>
<dbReference type="SUPFAM" id="SSF53271">
    <property type="entry name" value="PRTase-like"/>
    <property type="match status" value="1"/>
</dbReference>
<evidence type="ECO:0000256" key="11">
    <source>
        <dbReference type="ARBA" id="ARBA00056901"/>
    </source>
</evidence>
<comment type="pathway">
    <text evidence="2">Pyrimidine metabolism; UMP biosynthesis via salvage pathway; UMP from uracil: step 1/1.</text>
</comment>
<feature type="domain" description="Phosphoribosyltransferase" evidence="14">
    <location>
        <begin position="35"/>
        <end position="236"/>
    </location>
</feature>
<evidence type="ECO:0000256" key="3">
    <source>
        <dbReference type="ARBA" id="ARBA00009516"/>
    </source>
</evidence>
<keyword evidence="8" id="KW-0547">Nucleotide-binding</keyword>
<dbReference type="Pfam" id="PF14681">
    <property type="entry name" value="UPRTase"/>
    <property type="match status" value="1"/>
</dbReference>
<evidence type="ECO:0000256" key="13">
    <source>
        <dbReference type="NCBIfam" id="TIGR01091"/>
    </source>
</evidence>
<dbReference type="NCBIfam" id="TIGR01091">
    <property type="entry name" value="upp"/>
    <property type="match status" value="1"/>
</dbReference>
<comment type="similarity">
    <text evidence="3">Belongs to the UPRTase family.</text>
</comment>
<keyword evidence="16" id="KW-1185">Reference proteome</keyword>
<dbReference type="EMBL" id="JACHFD010000001">
    <property type="protein sequence ID" value="MBB5350065.1"/>
    <property type="molecule type" value="Genomic_DNA"/>
</dbReference>
<dbReference type="PANTHER" id="PTHR32315:SF4">
    <property type="entry name" value="URACIL PHOSPHORIBOSYLTRANSFERASE, CHLOROPLASTIC"/>
    <property type="match status" value="1"/>
</dbReference>
<comment type="function">
    <text evidence="11">Catalyzes the conversion of uracil and 5-phospho-alpha-D-ribose 1-diphosphate (PRPP) to UMP and diphosphate.</text>
</comment>
<evidence type="ECO:0000259" key="14">
    <source>
        <dbReference type="Pfam" id="PF14681"/>
    </source>
</evidence>
<evidence type="ECO:0000256" key="9">
    <source>
        <dbReference type="ARBA" id="ARBA00023134"/>
    </source>
</evidence>
<evidence type="ECO:0000313" key="16">
    <source>
        <dbReference type="Proteomes" id="UP000557717"/>
    </source>
</evidence>
<evidence type="ECO:0000256" key="1">
    <source>
        <dbReference type="ARBA" id="ARBA00001946"/>
    </source>
</evidence>
<dbReference type="GO" id="GO:0004845">
    <property type="term" value="F:uracil phosphoribosyltransferase activity"/>
    <property type="evidence" value="ECO:0007669"/>
    <property type="project" value="UniProtKB-UniRule"/>
</dbReference>
<dbReference type="GO" id="GO:0005525">
    <property type="term" value="F:GTP binding"/>
    <property type="evidence" value="ECO:0007669"/>
    <property type="project" value="UniProtKB-KW"/>
</dbReference>
<dbReference type="InterPro" id="IPR029057">
    <property type="entry name" value="PRTase-like"/>
</dbReference>
<evidence type="ECO:0000256" key="10">
    <source>
        <dbReference type="ARBA" id="ARBA00052919"/>
    </source>
</evidence>
<protein>
    <recommendedName>
        <fullName evidence="12 13">Uracil phosphoribosyltransferase</fullName>
        <ecNumber evidence="4 13">2.4.2.9</ecNumber>
    </recommendedName>
</protein>
<dbReference type="GO" id="GO:0005737">
    <property type="term" value="C:cytoplasm"/>
    <property type="evidence" value="ECO:0007669"/>
    <property type="project" value="UniProtKB-ARBA"/>
</dbReference>
<dbReference type="FunFam" id="3.40.50.2020:FF:000003">
    <property type="entry name" value="Uracil phosphoribosyltransferase"/>
    <property type="match status" value="1"/>
</dbReference>
<comment type="catalytic activity">
    <reaction evidence="10">
        <text>UMP + diphosphate = 5-phospho-alpha-D-ribose 1-diphosphate + uracil</text>
        <dbReference type="Rhea" id="RHEA:13017"/>
        <dbReference type="ChEBI" id="CHEBI:17568"/>
        <dbReference type="ChEBI" id="CHEBI:33019"/>
        <dbReference type="ChEBI" id="CHEBI:57865"/>
        <dbReference type="ChEBI" id="CHEBI:58017"/>
        <dbReference type="EC" id="2.4.2.9"/>
    </reaction>
</comment>
<evidence type="ECO:0000256" key="4">
    <source>
        <dbReference type="ARBA" id="ARBA00011894"/>
    </source>
</evidence>
<dbReference type="NCBIfam" id="NF001097">
    <property type="entry name" value="PRK00129.1"/>
    <property type="match status" value="1"/>
</dbReference>
<comment type="caution">
    <text evidence="15">The sequence shown here is derived from an EMBL/GenBank/DDBJ whole genome shotgun (WGS) entry which is preliminary data.</text>
</comment>
<dbReference type="Gene3D" id="3.40.50.2020">
    <property type="match status" value="1"/>
</dbReference>
<gene>
    <name evidence="15" type="ORF">HNR46_000286</name>
</gene>
<evidence type="ECO:0000256" key="2">
    <source>
        <dbReference type="ARBA" id="ARBA00005180"/>
    </source>
</evidence>
<keyword evidence="5" id="KW-0021">Allosteric enzyme</keyword>
<accession>A0A840UWG1</accession>
<dbReference type="GO" id="GO:0006223">
    <property type="term" value="P:uracil salvage"/>
    <property type="evidence" value="ECO:0007669"/>
    <property type="project" value="InterPro"/>
</dbReference>
<proteinExistence type="inferred from homology"/>
<evidence type="ECO:0000313" key="15">
    <source>
        <dbReference type="EMBL" id="MBB5350065.1"/>
    </source>
</evidence>
<comment type="cofactor">
    <cofactor evidence="1">
        <name>Mg(2+)</name>
        <dbReference type="ChEBI" id="CHEBI:18420"/>
    </cofactor>
</comment>
<reference evidence="15 16" key="1">
    <citation type="submission" date="2020-08" db="EMBL/GenBank/DDBJ databases">
        <title>Genomic Encyclopedia of Type Strains, Phase IV (KMG-IV): sequencing the most valuable type-strain genomes for metagenomic binning, comparative biology and taxonomic classification.</title>
        <authorList>
            <person name="Goeker M."/>
        </authorList>
    </citation>
    <scope>NUCLEOTIDE SEQUENCE [LARGE SCALE GENOMIC DNA]</scope>
    <source>
        <strain evidence="15 16">YC6886</strain>
    </source>
</reference>
<dbReference type="UniPathway" id="UPA00574">
    <property type="reaction ID" value="UER00636"/>
</dbReference>
<evidence type="ECO:0000256" key="5">
    <source>
        <dbReference type="ARBA" id="ARBA00022533"/>
    </source>
</evidence>
<dbReference type="CDD" id="cd06223">
    <property type="entry name" value="PRTases_typeI"/>
    <property type="match status" value="1"/>
</dbReference>
<dbReference type="GO" id="GO:0044206">
    <property type="term" value="P:UMP salvage"/>
    <property type="evidence" value="ECO:0007669"/>
    <property type="project" value="UniProtKB-UniPathway"/>
</dbReference>
<keyword evidence="7 15" id="KW-0808">Transferase</keyword>
<dbReference type="InterPro" id="IPR005765">
    <property type="entry name" value="UPRT"/>
</dbReference>
<sequence>MKYESVHTAKSSQAPAGIDASAWPTDRYERRMLHVSEHPLIHSELTRLRERSCPGPEFRQRVRRIASLMVASVTARLPTQVVPCETPLELTSGVSLQRPIVLAPILRAGIGFLDGFLDLLPDARVAHIGLARNESTLVPEPYYFKAPAGLENSEVIVLDPMLATGGSAIEAIRTLQDAGAHHVSLAVLVASPEGVEAMEAALPHVPVFAAALDRCLNEKGYILPGLGDAGDRLFGT</sequence>
<evidence type="ECO:0000256" key="12">
    <source>
        <dbReference type="ARBA" id="ARBA00072146"/>
    </source>
</evidence>
<dbReference type="InterPro" id="IPR000836">
    <property type="entry name" value="PRTase_dom"/>
</dbReference>
<evidence type="ECO:0000256" key="6">
    <source>
        <dbReference type="ARBA" id="ARBA00022676"/>
    </source>
</evidence>
<name>A0A840UWG1_9BACT</name>
<dbReference type="AlphaFoldDB" id="A0A840UWG1"/>
<dbReference type="PANTHER" id="PTHR32315">
    <property type="entry name" value="ADENINE PHOSPHORIBOSYLTRANSFERASE"/>
    <property type="match status" value="1"/>
</dbReference>
<keyword evidence="9" id="KW-0342">GTP-binding</keyword>
<evidence type="ECO:0000256" key="8">
    <source>
        <dbReference type="ARBA" id="ARBA00022741"/>
    </source>
</evidence>
<dbReference type="InterPro" id="IPR050054">
    <property type="entry name" value="UPRTase/APRTase"/>
</dbReference>
<organism evidence="15 16">
    <name type="scientific">Haloferula luteola</name>
    <dbReference type="NCBI Taxonomy" id="595692"/>
    <lineage>
        <taxon>Bacteria</taxon>
        <taxon>Pseudomonadati</taxon>
        <taxon>Verrucomicrobiota</taxon>
        <taxon>Verrucomicrobiia</taxon>
        <taxon>Verrucomicrobiales</taxon>
        <taxon>Verrucomicrobiaceae</taxon>
        <taxon>Haloferula</taxon>
    </lineage>
</organism>
<keyword evidence="6 15" id="KW-0328">Glycosyltransferase</keyword>
<dbReference type="Proteomes" id="UP000557717">
    <property type="component" value="Unassembled WGS sequence"/>
</dbReference>
<dbReference type="EC" id="2.4.2.9" evidence="4 13"/>